<proteinExistence type="predicted"/>
<dbReference type="RefSeq" id="WP_054802692.1">
    <property type="nucleotide sequence ID" value="NZ_CP019445.1"/>
</dbReference>
<accession>A0A807LBN1</accession>
<dbReference type="AlphaFoldDB" id="A0A807LBN1"/>
<name>A0A807LBN1_9ENTR</name>
<gene>
    <name evidence="1" type="ORF">BWI95_08730</name>
</gene>
<organism evidence="1 2">
    <name type="scientific">Kosakonia cowanii JCM 10956 = DSM 18146</name>
    <dbReference type="NCBI Taxonomy" id="1300165"/>
    <lineage>
        <taxon>Bacteria</taxon>
        <taxon>Pseudomonadati</taxon>
        <taxon>Pseudomonadota</taxon>
        <taxon>Gammaproteobacteria</taxon>
        <taxon>Enterobacterales</taxon>
        <taxon>Enterobacteriaceae</taxon>
        <taxon>Kosakonia</taxon>
    </lineage>
</organism>
<dbReference type="GO" id="GO:0016853">
    <property type="term" value="F:isomerase activity"/>
    <property type="evidence" value="ECO:0007669"/>
    <property type="project" value="UniProtKB-KW"/>
</dbReference>
<keyword evidence="1" id="KW-0413">Isomerase</keyword>
<dbReference type="Proteomes" id="UP000187148">
    <property type="component" value="Chromosome"/>
</dbReference>
<dbReference type="KEGG" id="kco:BWI95_08730"/>
<sequence>MERKIIVVTAAYGHDQVAALGGQVGTLPIIADAGADGVEIRRELLNDEELSHLPSLAFAIDMHNLLVCYSAPEPLCLQDGTLNPRLPALLDEACTLKALWLKVSLGHFKDNAVLETLRGWLAASDVPLVVENDQTECGKLAPMLRFKAACHTAHLPVTLTFDTGNWLWVGDEPEEAARQLAPAVSYVHVKAVERAGDKHRATPPNAENPRWLALLDALPGDVPRGIEFPLEGDDLTAVTRHYVSLLRKEFSHA</sequence>
<reference evidence="1 2" key="1">
    <citation type="submission" date="2017-01" db="EMBL/GenBank/DDBJ databases">
        <authorList>
            <person name="Cao J.-M."/>
        </authorList>
    </citation>
    <scope>NUCLEOTIDE SEQUENCE [LARGE SCALE GENOMIC DNA]</scope>
    <source>
        <strain evidence="1 2">888-76</strain>
    </source>
</reference>
<evidence type="ECO:0000313" key="1">
    <source>
        <dbReference type="EMBL" id="APZ05134.1"/>
    </source>
</evidence>
<dbReference type="InterPro" id="IPR036237">
    <property type="entry name" value="Xyl_isomerase-like_sf"/>
</dbReference>
<dbReference type="Gene3D" id="3.20.20.150">
    <property type="entry name" value="Divalent-metal-dependent TIM barrel enzymes"/>
    <property type="match status" value="1"/>
</dbReference>
<dbReference type="SUPFAM" id="SSF51658">
    <property type="entry name" value="Xylose isomerase-like"/>
    <property type="match status" value="1"/>
</dbReference>
<dbReference type="EMBL" id="CP019445">
    <property type="protein sequence ID" value="APZ05134.1"/>
    <property type="molecule type" value="Genomic_DNA"/>
</dbReference>
<protein>
    <submittedName>
        <fullName evidence="1">Xylose isomerase</fullName>
    </submittedName>
</protein>
<evidence type="ECO:0000313" key="2">
    <source>
        <dbReference type="Proteomes" id="UP000187148"/>
    </source>
</evidence>
<keyword evidence="2" id="KW-1185">Reference proteome</keyword>